<organism evidence="3 4">
    <name type="scientific">Ceutorhynchus assimilis</name>
    <name type="common">cabbage seed weevil</name>
    <dbReference type="NCBI Taxonomy" id="467358"/>
    <lineage>
        <taxon>Eukaryota</taxon>
        <taxon>Metazoa</taxon>
        <taxon>Ecdysozoa</taxon>
        <taxon>Arthropoda</taxon>
        <taxon>Hexapoda</taxon>
        <taxon>Insecta</taxon>
        <taxon>Pterygota</taxon>
        <taxon>Neoptera</taxon>
        <taxon>Endopterygota</taxon>
        <taxon>Coleoptera</taxon>
        <taxon>Polyphaga</taxon>
        <taxon>Cucujiformia</taxon>
        <taxon>Curculionidae</taxon>
        <taxon>Ceutorhynchinae</taxon>
        <taxon>Ceutorhynchus</taxon>
    </lineage>
</organism>
<dbReference type="PANTHER" id="PTHR46535:SF1">
    <property type="entry name" value="NEDD4-BINDING PROTEIN 2"/>
    <property type="match status" value="1"/>
</dbReference>
<dbReference type="Gene3D" id="3.40.50.300">
    <property type="entry name" value="P-loop containing nucleotide triphosphate hydrolases"/>
    <property type="match status" value="1"/>
</dbReference>
<dbReference type="Proteomes" id="UP001152799">
    <property type="component" value="Chromosome 2"/>
</dbReference>
<keyword evidence="4" id="KW-1185">Reference proteome</keyword>
<dbReference type="SUPFAM" id="SSF160443">
    <property type="entry name" value="SMR domain-like"/>
    <property type="match status" value="1"/>
</dbReference>
<dbReference type="PROSITE" id="PS50828">
    <property type="entry name" value="SMR"/>
    <property type="match status" value="1"/>
</dbReference>
<feature type="domain" description="Smr" evidence="2">
    <location>
        <begin position="882"/>
        <end position="963"/>
    </location>
</feature>
<evidence type="ECO:0000313" key="4">
    <source>
        <dbReference type="Proteomes" id="UP001152799"/>
    </source>
</evidence>
<dbReference type="InterPro" id="IPR052772">
    <property type="entry name" value="Endo/PolyKinase_Domain-Protein"/>
</dbReference>
<dbReference type="AlphaFoldDB" id="A0A9N9MR22"/>
<evidence type="ECO:0000313" key="3">
    <source>
        <dbReference type="EMBL" id="CAG9765365.1"/>
    </source>
</evidence>
<dbReference type="Pfam" id="PF13671">
    <property type="entry name" value="AAA_33"/>
    <property type="match status" value="1"/>
</dbReference>
<evidence type="ECO:0000256" key="1">
    <source>
        <dbReference type="SAM" id="MobiDB-lite"/>
    </source>
</evidence>
<dbReference type="Gene3D" id="3.30.1370.110">
    <property type="match status" value="1"/>
</dbReference>
<dbReference type="InterPro" id="IPR036063">
    <property type="entry name" value="Smr_dom_sf"/>
</dbReference>
<protein>
    <recommendedName>
        <fullName evidence="2">Smr domain-containing protein</fullName>
    </recommendedName>
</protein>
<reference evidence="3" key="1">
    <citation type="submission" date="2022-01" db="EMBL/GenBank/DDBJ databases">
        <authorList>
            <person name="King R."/>
        </authorList>
    </citation>
    <scope>NUCLEOTIDE SEQUENCE</scope>
</reference>
<dbReference type="GO" id="GO:0004519">
    <property type="term" value="F:endonuclease activity"/>
    <property type="evidence" value="ECO:0007669"/>
    <property type="project" value="TreeGrafter"/>
</dbReference>
<sequence>MAAFCTDREKEQVVEKLKELFGSRLDLDIIKAVAKAFNFDVNQSKNELLELANTWPYKQVQTANMPGSTSSPNYSPNHRSKKSIELQRVLKEINDGFKVLIILRGLPGAGKSTLAKSILENTIGYHQDNSHILSTDDFFMVNGCYQFDPTRLSEAHGWNHQRTFNVVSKGYSPVIIDNTNAQMYEMRPYASMASDFGYILEVLEPDTPWCFNEKELTKKNTHGVSKGSIRNMLDRYQRNVTPPKLLAAYDIKYKIQKPPQYRLHPPLQQNSSNQTKIQPEFNFKIPPPKKPVDFRSKKSQQSTSVDDLLNADSSLIQTPVLKPVYTTKIKQSSSLYESINLKTWGIDEQAVQSWDICTPLNVNEPGPAPIKIDDDEDIFVVKADMAIGTEDCDSRIIKNLLVIDPPEPYKVLTAYNRDINEGVPPKQPTICKKLMLHTSTMTEELDDHAADIDKLVTVFPKVTQKIIEYWYKKCNYNFEFTFELLLSTKPDVINSSVSDDEIQEDEQEIPTAVDSDSSSSSSGPTKNKRKNCNSSSSEESQGLKKYIESKVNINDDHYSDKLRRIRQTRYGVAETSTSPPKDMELEDFEFVEATSSSSNENDEILELNLGDYLVEQLEDKFAEPTLQYPKGFQPVIQIPIALARQIYTFYIESVYQQMEAQNVVMEAMQKEDEEFAKKLQEEEENIQPVVNEPVEIPDIMREQKHLSKCQKAADKWKDDTPDTLAARLTRDKLFNSFPSLDKDTLVEILHAHDNVYKDTVETLLINTNVVLNGDDEAFKQPPINTEMMDEMWAAHKNCQKEEEHNEAFTAQNYRDAASRYLDKRKMLYEKAQGYYQQGLIEVAQFYSALAAKQTRFYEIANGYAVTGFLDQHSKRLEDFNTLDLHYLYVKEALPTLDMFLDRNINLLRLSSTKKVEFLQIITGRGKNSKDGKPKIKPAVITRLAKRDIGYQDLNPGLLKIKITKQSKVTSEL</sequence>
<dbReference type="SMART" id="SM00463">
    <property type="entry name" value="SMR"/>
    <property type="match status" value="1"/>
</dbReference>
<accession>A0A9N9MR22</accession>
<dbReference type="SUPFAM" id="SSF52540">
    <property type="entry name" value="P-loop containing nucleoside triphosphate hydrolases"/>
    <property type="match status" value="1"/>
</dbReference>
<feature type="region of interest" description="Disordered" evidence="1">
    <location>
        <begin position="498"/>
        <end position="542"/>
    </location>
</feature>
<dbReference type="InterPro" id="IPR002625">
    <property type="entry name" value="Smr_dom"/>
</dbReference>
<name>A0A9N9MR22_9CUCU</name>
<feature type="compositionally biased region" description="Acidic residues" evidence="1">
    <location>
        <begin position="498"/>
        <end position="508"/>
    </location>
</feature>
<dbReference type="OrthoDB" id="3231855at2759"/>
<gene>
    <name evidence="3" type="ORF">CEUTPL_LOCUS5974</name>
</gene>
<dbReference type="CDD" id="cd14279">
    <property type="entry name" value="CUE"/>
    <property type="match status" value="1"/>
</dbReference>
<dbReference type="EMBL" id="OU892278">
    <property type="protein sequence ID" value="CAG9765365.1"/>
    <property type="molecule type" value="Genomic_DNA"/>
</dbReference>
<proteinExistence type="predicted"/>
<dbReference type="PANTHER" id="PTHR46535">
    <property type="entry name" value="NEDD4-BINDING PROTEIN 2"/>
    <property type="match status" value="1"/>
</dbReference>
<dbReference type="InterPro" id="IPR027417">
    <property type="entry name" value="P-loop_NTPase"/>
</dbReference>
<evidence type="ECO:0000259" key="2">
    <source>
        <dbReference type="PROSITE" id="PS50828"/>
    </source>
</evidence>
<dbReference type="GO" id="GO:0005634">
    <property type="term" value="C:nucleus"/>
    <property type="evidence" value="ECO:0007669"/>
    <property type="project" value="TreeGrafter"/>
</dbReference>